<evidence type="ECO:0000256" key="7">
    <source>
        <dbReference type="SAM" id="MobiDB-lite"/>
    </source>
</evidence>
<feature type="transmembrane region" description="Helical" evidence="8">
    <location>
        <begin position="40"/>
        <end position="57"/>
    </location>
</feature>
<evidence type="ECO:0000313" key="9">
    <source>
        <dbReference type="EMBL" id="GAB78987.1"/>
    </source>
</evidence>
<feature type="region of interest" description="Disordered" evidence="7">
    <location>
        <begin position="158"/>
        <end position="202"/>
    </location>
</feature>
<keyword evidence="10" id="KW-1185">Reference proteome</keyword>
<protein>
    <submittedName>
        <fullName evidence="9">Putative peptide transporter</fullName>
    </submittedName>
</protein>
<dbReference type="GO" id="GO:0015833">
    <property type="term" value="P:peptide transport"/>
    <property type="evidence" value="ECO:0007669"/>
    <property type="project" value="InterPro"/>
</dbReference>
<sequence>MAPASSEAAQPHVTSLEDKAFFGHPAGLSTLFFVEMWERFSYYGMRAILAYYLYFAVTEGGLGIEKNTALAVVTIYGASVYLLGVVGGFLADRVMGAWRATLYGGVVIMFGHISLAVPTATMSWVGIVLVAIGTGLLKPISPPWLVSSTIVAIRAATPDSPSSTCRSTSALWPPHSLSGPFGRSGASTPVSPSPRSAWPSPS</sequence>
<keyword evidence="4 8" id="KW-0812">Transmembrane</keyword>
<feature type="transmembrane region" description="Helical" evidence="8">
    <location>
        <begin position="102"/>
        <end position="132"/>
    </location>
</feature>
<dbReference type="PANTHER" id="PTHR23517:SF15">
    <property type="entry name" value="PROTON-DEPENDENT OLIGOPEPTIDE FAMILY TRANSPORT PROTEIN"/>
    <property type="match status" value="1"/>
</dbReference>
<feature type="transmembrane region" description="Helical" evidence="8">
    <location>
        <begin position="69"/>
        <end position="90"/>
    </location>
</feature>
<evidence type="ECO:0000256" key="2">
    <source>
        <dbReference type="ARBA" id="ARBA00022448"/>
    </source>
</evidence>
<gene>
    <name evidence="9" type="ORF">AUCHE_17_02030</name>
</gene>
<keyword evidence="3" id="KW-1003">Cell membrane</keyword>
<comment type="caution">
    <text evidence="9">The sequence shown here is derived from an EMBL/GenBank/DDBJ whole genome shotgun (WGS) entry which is preliminary data.</text>
</comment>
<evidence type="ECO:0000313" key="10">
    <source>
        <dbReference type="Proteomes" id="UP000008495"/>
    </source>
</evidence>
<evidence type="ECO:0000256" key="8">
    <source>
        <dbReference type="SAM" id="Phobius"/>
    </source>
</evidence>
<evidence type="ECO:0000256" key="6">
    <source>
        <dbReference type="ARBA" id="ARBA00023136"/>
    </source>
</evidence>
<dbReference type="eggNOG" id="COG3104">
    <property type="taxonomic scope" value="Bacteria"/>
</dbReference>
<keyword evidence="6 8" id="KW-0472">Membrane</keyword>
<keyword evidence="2" id="KW-0813">Transport</keyword>
<dbReference type="NCBIfam" id="TIGR00924">
    <property type="entry name" value="yjdL_sub1_fam"/>
    <property type="match status" value="1"/>
</dbReference>
<name>K6WAZ7_9MICO</name>
<evidence type="ECO:0000256" key="4">
    <source>
        <dbReference type="ARBA" id="ARBA00022692"/>
    </source>
</evidence>
<proteinExistence type="predicted"/>
<dbReference type="SUPFAM" id="SSF103473">
    <property type="entry name" value="MFS general substrate transporter"/>
    <property type="match status" value="1"/>
</dbReference>
<dbReference type="GO" id="GO:0005886">
    <property type="term" value="C:plasma membrane"/>
    <property type="evidence" value="ECO:0007669"/>
    <property type="project" value="UniProtKB-SubCell"/>
</dbReference>
<dbReference type="InterPro" id="IPR005279">
    <property type="entry name" value="Dipep/tripep_permease"/>
</dbReference>
<reference evidence="9 10" key="1">
    <citation type="submission" date="2012-08" db="EMBL/GenBank/DDBJ databases">
        <title>Whole genome shotgun sequence of Austwickia chelonae NBRC 105200.</title>
        <authorList>
            <person name="Yoshida I."/>
            <person name="Hosoyama A."/>
            <person name="Tsuchikane K."/>
            <person name="Katsumata H."/>
            <person name="Ando Y."/>
            <person name="Ohji S."/>
            <person name="Hamada M."/>
            <person name="Tamura T."/>
            <person name="Yamazoe A."/>
            <person name="Yamazaki S."/>
            <person name="Fujita N."/>
        </authorList>
    </citation>
    <scope>NUCLEOTIDE SEQUENCE [LARGE SCALE GENOMIC DNA]</scope>
    <source>
        <strain evidence="9 10">NBRC 105200</strain>
    </source>
</reference>
<dbReference type="GO" id="GO:1904680">
    <property type="term" value="F:peptide transmembrane transporter activity"/>
    <property type="evidence" value="ECO:0007669"/>
    <property type="project" value="InterPro"/>
</dbReference>
<dbReference type="InterPro" id="IPR036259">
    <property type="entry name" value="MFS_trans_sf"/>
</dbReference>
<organism evidence="9 10">
    <name type="scientific">Austwickia chelonae NBRC 105200</name>
    <dbReference type="NCBI Taxonomy" id="1184607"/>
    <lineage>
        <taxon>Bacteria</taxon>
        <taxon>Bacillati</taxon>
        <taxon>Actinomycetota</taxon>
        <taxon>Actinomycetes</taxon>
        <taxon>Micrococcales</taxon>
        <taxon>Dermatophilaceae</taxon>
        <taxon>Austwickia</taxon>
    </lineage>
</organism>
<dbReference type="AlphaFoldDB" id="K6WAZ7"/>
<dbReference type="PANTHER" id="PTHR23517">
    <property type="entry name" value="RESISTANCE PROTEIN MDTM, PUTATIVE-RELATED-RELATED"/>
    <property type="match status" value="1"/>
</dbReference>
<evidence type="ECO:0000256" key="1">
    <source>
        <dbReference type="ARBA" id="ARBA00004651"/>
    </source>
</evidence>
<feature type="compositionally biased region" description="Low complexity" evidence="7">
    <location>
        <begin position="189"/>
        <end position="202"/>
    </location>
</feature>
<feature type="compositionally biased region" description="Polar residues" evidence="7">
    <location>
        <begin position="159"/>
        <end position="170"/>
    </location>
</feature>
<dbReference type="Gene3D" id="1.20.1250.20">
    <property type="entry name" value="MFS general substrate transporter like domains"/>
    <property type="match status" value="1"/>
</dbReference>
<evidence type="ECO:0000256" key="3">
    <source>
        <dbReference type="ARBA" id="ARBA00022475"/>
    </source>
</evidence>
<dbReference type="EMBL" id="BAGZ01000017">
    <property type="protein sequence ID" value="GAB78987.1"/>
    <property type="molecule type" value="Genomic_DNA"/>
</dbReference>
<dbReference type="InterPro" id="IPR050171">
    <property type="entry name" value="MFS_Transporters"/>
</dbReference>
<keyword evidence="5 8" id="KW-1133">Transmembrane helix</keyword>
<dbReference type="Proteomes" id="UP000008495">
    <property type="component" value="Unassembled WGS sequence"/>
</dbReference>
<evidence type="ECO:0000256" key="5">
    <source>
        <dbReference type="ARBA" id="ARBA00022989"/>
    </source>
</evidence>
<accession>K6WAZ7</accession>
<comment type="subcellular location">
    <subcellularLocation>
        <location evidence="1">Cell membrane</location>
        <topology evidence="1">Multi-pass membrane protein</topology>
    </subcellularLocation>
</comment>